<dbReference type="InterPro" id="IPR009936">
    <property type="entry name" value="DUF1468"/>
</dbReference>
<dbReference type="RefSeq" id="WP_204518569.1">
    <property type="nucleotide sequence ID" value="NZ_BAABIN010000016.1"/>
</dbReference>
<keyword evidence="1" id="KW-0812">Transmembrane</keyword>
<protein>
    <submittedName>
        <fullName evidence="3">Tricarboxylic transport membrane protein</fullName>
    </submittedName>
</protein>
<accession>A0A938Y2K9</accession>
<dbReference type="Proteomes" id="UP000717624">
    <property type="component" value="Unassembled WGS sequence"/>
</dbReference>
<sequence>MKKVDVFVGLALIILSVAAWITASDFPAVGDTDVGAGFFPKMIASVLILLSLVMIFSSFRRQPGNEPETGAIPWSKTILGFILTFLYLALVYFGGFYISTPLFMICFIWLFGYRKTIPAVAVTVVVTLFVYLVFEKVLQVPLPAGVFFE</sequence>
<keyword evidence="4" id="KW-1185">Reference proteome</keyword>
<keyword evidence="1" id="KW-0472">Membrane</keyword>
<gene>
    <name evidence="3" type="ORF">JOD01_002436</name>
</gene>
<comment type="caution">
    <text evidence="3">The sequence shown here is derived from an EMBL/GenBank/DDBJ whole genome shotgun (WGS) entry which is preliminary data.</text>
</comment>
<reference evidence="3" key="1">
    <citation type="submission" date="2021-01" db="EMBL/GenBank/DDBJ databases">
        <title>Genomic Encyclopedia of Type Strains, Phase IV (KMG-IV): sequencing the most valuable type-strain genomes for metagenomic binning, comparative biology and taxonomic classification.</title>
        <authorList>
            <person name="Goeker M."/>
        </authorList>
    </citation>
    <scope>NUCLEOTIDE SEQUENCE</scope>
    <source>
        <strain evidence="3">DSM 25523</strain>
    </source>
</reference>
<evidence type="ECO:0000259" key="2">
    <source>
        <dbReference type="Pfam" id="PF07331"/>
    </source>
</evidence>
<evidence type="ECO:0000313" key="3">
    <source>
        <dbReference type="EMBL" id="MBM7590826.1"/>
    </source>
</evidence>
<name>A0A938Y2K9_9BACL</name>
<evidence type="ECO:0000256" key="1">
    <source>
        <dbReference type="SAM" id="Phobius"/>
    </source>
</evidence>
<proteinExistence type="predicted"/>
<dbReference type="AlphaFoldDB" id="A0A938Y2K9"/>
<feature type="domain" description="DUF1468" evidence="2">
    <location>
        <begin position="7"/>
        <end position="143"/>
    </location>
</feature>
<feature type="transmembrane region" description="Helical" evidence="1">
    <location>
        <begin position="117"/>
        <end position="134"/>
    </location>
</feature>
<dbReference type="EMBL" id="JAFBEB010000007">
    <property type="protein sequence ID" value="MBM7590826.1"/>
    <property type="molecule type" value="Genomic_DNA"/>
</dbReference>
<evidence type="ECO:0000313" key="4">
    <source>
        <dbReference type="Proteomes" id="UP000717624"/>
    </source>
</evidence>
<organism evidence="3 4">
    <name type="scientific">Brevibacillus fulvus</name>
    <dbReference type="NCBI Taxonomy" id="1125967"/>
    <lineage>
        <taxon>Bacteria</taxon>
        <taxon>Bacillati</taxon>
        <taxon>Bacillota</taxon>
        <taxon>Bacilli</taxon>
        <taxon>Bacillales</taxon>
        <taxon>Paenibacillaceae</taxon>
        <taxon>Brevibacillus</taxon>
    </lineage>
</organism>
<feature type="transmembrane region" description="Helical" evidence="1">
    <location>
        <begin position="78"/>
        <end position="111"/>
    </location>
</feature>
<feature type="transmembrane region" description="Helical" evidence="1">
    <location>
        <begin position="39"/>
        <end position="57"/>
    </location>
</feature>
<keyword evidence="1" id="KW-1133">Transmembrane helix</keyword>
<dbReference type="Pfam" id="PF07331">
    <property type="entry name" value="TctB"/>
    <property type="match status" value="1"/>
</dbReference>